<gene>
    <name evidence="1" type="ORF">OS242_01855</name>
</gene>
<evidence type="ECO:0008006" key="3">
    <source>
        <dbReference type="Google" id="ProtNLM"/>
    </source>
</evidence>
<dbReference type="RefSeq" id="WP_267149954.1">
    <property type="nucleotide sequence ID" value="NZ_JAPMLT010000001.1"/>
</dbReference>
<accession>A0ABT3X1Y2</accession>
<proteinExistence type="predicted"/>
<dbReference type="EMBL" id="JAPMLT010000001">
    <property type="protein sequence ID" value="MCX7568714.1"/>
    <property type="molecule type" value="Genomic_DNA"/>
</dbReference>
<reference evidence="1 2" key="1">
    <citation type="submission" date="2022-11" db="EMBL/GenBank/DDBJ databases">
        <title>Study of microbial diversity in lake waters.</title>
        <authorList>
            <person name="Zhang J."/>
        </authorList>
    </citation>
    <scope>NUCLEOTIDE SEQUENCE [LARGE SCALE GENOMIC DNA]</scope>
    <source>
        <strain evidence="1 2">DT12</strain>
    </source>
</reference>
<protein>
    <recommendedName>
        <fullName evidence="3">PepSY domain-containing protein</fullName>
    </recommendedName>
</protein>
<keyword evidence="2" id="KW-1185">Reference proteome</keyword>
<evidence type="ECO:0000313" key="2">
    <source>
        <dbReference type="Proteomes" id="UP001208017"/>
    </source>
</evidence>
<sequence length="190" mass="21072">MKKYIGLSLVIVLLLLGGAVFAIREITYAQYTGAEISAQHALDTTPLAKIAEVTPYTGGFNGFLITGHDELGRDLYVWAADEKVVATQYADQGMTREQAIEASKQPVWAERLVRETMREQALQPVAEVVQALPGPVLANSKVEYRTAPSRHVWEIYGRFANGTPGYTYLDFKTGQVLWQIALPEQNQDAK</sequence>
<comment type="caution">
    <text evidence="1">The sequence shown here is derived from an EMBL/GenBank/DDBJ whole genome shotgun (WGS) entry which is preliminary data.</text>
</comment>
<evidence type="ECO:0000313" key="1">
    <source>
        <dbReference type="EMBL" id="MCX7568714.1"/>
    </source>
</evidence>
<organism evidence="1 2">
    <name type="scientific">Tumebacillus lacus</name>
    <dbReference type="NCBI Taxonomy" id="2995335"/>
    <lineage>
        <taxon>Bacteria</taxon>
        <taxon>Bacillati</taxon>
        <taxon>Bacillota</taxon>
        <taxon>Bacilli</taxon>
        <taxon>Bacillales</taxon>
        <taxon>Alicyclobacillaceae</taxon>
        <taxon>Tumebacillus</taxon>
    </lineage>
</organism>
<dbReference type="Proteomes" id="UP001208017">
    <property type="component" value="Unassembled WGS sequence"/>
</dbReference>
<name>A0ABT3X1Y2_9BACL</name>